<accession>A0ABP0M235</accession>
<keyword evidence="2" id="KW-0472">Membrane</keyword>
<evidence type="ECO:0000313" key="4">
    <source>
        <dbReference type="Proteomes" id="UP001642464"/>
    </source>
</evidence>
<gene>
    <name evidence="3" type="ORF">SCF082_LOCUS25577</name>
</gene>
<feature type="compositionally biased region" description="Acidic residues" evidence="1">
    <location>
        <begin position="161"/>
        <end position="175"/>
    </location>
</feature>
<feature type="compositionally biased region" description="Low complexity" evidence="1">
    <location>
        <begin position="1"/>
        <end position="14"/>
    </location>
</feature>
<keyword evidence="2" id="KW-0812">Transmembrane</keyword>
<comment type="caution">
    <text evidence="3">The sequence shown here is derived from an EMBL/GenBank/DDBJ whole genome shotgun (WGS) entry which is preliminary data.</text>
</comment>
<feature type="compositionally biased region" description="Basic residues" evidence="1">
    <location>
        <begin position="351"/>
        <end position="366"/>
    </location>
</feature>
<evidence type="ECO:0000256" key="2">
    <source>
        <dbReference type="SAM" id="Phobius"/>
    </source>
</evidence>
<keyword evidence="2" id="KW-1133">Transmembrane helix</keyword>
<feature type="compositionally biased region" description="Low complexity" evidence="1">
    <location>
        <begin position="369"/>
        <end position="388"/>
    </location>
</feature>
<feature type="region of interest" description="Disordered" evidence="1">
    <location>
        <begin position="288"/>
        <end position="307"/>
    </location>
</feature>
<feature type="compositionally biased region" description="Basic and acidic residues" evidence="1">
    <location>
        <begin position="176"/>
        <end position="191"/>
    </location>
</feature>
<feature type="region of interest" description="Disordered" evidence="1">
    <location>
        <begin position="337"/>
        <end position="498"/>
    </location>
</feature>
<feature type="transmembrane region" description="Helical" evidence="2">
    <location>
        <begin position="678"/>
        <end position="705"/>
    </location>
</feature>
<evidence type="ECO:0000313" key="3">
    <source>
        <dbReference type="EMBL" id="CAK9045233.1"/>
    </source>
</evidence>
<feature type="compositionally biased region" description="Basic residues" evidence="1">
    <location>
        <begin position="398"/>
        <end position="414"/>
    </location>
</feature>
<keyword evidence="4" id="KW-1185">Reference proteome</keyword>
<dbReference type="EMBL" id="CAXAMM010019236">
    <property type="protein sequence ID" value="CAK9045233.1"/>
    <property type="molecule type" value="Genomic_DNA"/>
</dbReference>
<feature type="compositionally biased region" description="Basic and acidic residues" evidence="1">
    <location>
        <begin position="415"/>
        <end position="497"/>
    </location>
</feature>
<name>A0ABP0M235_9DINO</name>
<proteinExistence type="predicted"/>
<evidence type="ECO:0000256" key="1">
    <source>
        <dbReference type="SAM" id="MobiDB-lite"/>
    </source>
</evidence>
<feature type="compositionally biased region" description="Basic and acidic residues" evidence="1">
    <location>
        <begin position="149"/>
        <end position="160"/>
    </location>
</feature>
<feature type="compositionally biased region" description="Low complexity" evidence="1">
    <location>
        <begin position="87"/>
        <end position="97"/>
    </location>
</feature>
<dbReference type="Proteomes" id="UP001642464">
    <property type="component" value="Unassembled WGS sequence"/>
</dbReference>
<reference evidence="3 4" key="1">
    <citation type="submission" date="2024-02" db="EMBL/GenBank/DDBJ databases">
        <authorList>
            <person name="Chen Y."/>
            <person name="Shah S."/>
            <person name="Dougan E. K."/>
            <person name="Thang M."/>
            <person name="Chan C."/>
        </authorList>
    </citation>
    <scope>NUCLEOTIDE SEQUENCE [LARGE SCALE GENOMIC DNA]</scope>
</reference>
<feature type="region of interest" description="Disordered" evidence="1">
    <location>
        <begin position="1"/>
        <end position="191"/>
    </location>
</feature>
<organism evidence="3 4">
    <name type="scientific">Durusdinium trenchii</name>
    <dbReference type="NCBI Taxonomy" id="1381693"/>
    <lineage>
        <taxon>Eukaryota</taxon>
        <taxon>Sar</taxon>
        <taxon>Alveolata</taxon>
        <taxon>Dinophyceae</taxon>
        <taxon>Suessiales</taxon>
        <taxon>Symbiodiniaceae</taxon>
        <taxon>Durusdinium</taxon>
    </lineage>
</organism>
<protein>
    <submittedName>
        <fullName evidence="3">Uncharacterized protein</fullName>
    </submittedName>
</protein>
<sequence>MCTLPESTATTVPATEEEVRREINRGRQALGRHALTTPSPKAGTAPADEEKSSQPKRPKLPQRSQSQQILAPEQVEVAGSSSGSKQVATAVKAKAAKPAPPKVEPASEVMTPDTAKAVSECLKRKSTSELVARVAKPARPDPKASSQQADKKCAKAVSEKDPDEEAEESSEDDEKDEKWKKEEERLRAKREAHARYMRFSRSFKSKRTPVEIRRAGASAHRDHEKLQLLQEQWTACEGHWSQSDFYIELKRSRRSRQFGRRVWMTKSELVQKFGSVTVAEAIISAKEHDEDAKRNQIRAHPDLHGLDTPETRQYLVWDSEGSEDSEDTVCSELFKAAENGASDSVTDNKSKSKKAKKKDSKKKRKSSSSDDSSAADSDDSSSASSSSSEAGVQLACTHAKKKRKKGKKSKKSSKNKSDKKDKKQKMDKECSEDGAKPSGEEKPAGKQETDEQKRKRELKEAEDAKKKQEKEEAAAKLKAQKEAEKEKNTEFKKDQRKGTQALQKINNYIATATSLEDKLHTMSLGQPNWVGNLERMPEMITEAGRFGDVSRWCEFILGSLSWDARALGMRFFCIASAFVPLTLEICSHRVARLLLCEDFQYYGAGTFAEQLDVAYRDFVGLCRARRIKHSQPPFLPRMVKKKDGTELLTAKAFNGRLILSWLSHTLLVVLQQHPDHELLILTSAAMTLGVCVCVFSFGGVGYEGILYLSSISMRKPAFVDSGHVLRSYLKPADLACSVMSCSDMFRHTPQIKVLSLFRQNR</sequence>